<proteinExistence type="predicted"/>
<dbReference type="PATRIC" id="fig|999408.3.peg.6251"/>
<evidence type="ECO:0000313" key="3">
    <source>
        <dbReference type="EMBL" id="ENZ04815.1"/>
    </source>
</evidence>
<dbReference type="Gene3D" id="2.10.270.10">
    <property type="entry name" value="Cholin Binding"/>
    <property type="match status" value="1"/>
</dbReference>
<feature type="repeat" description="Cell wall-binding" evidence="2">
    <location>
        <begin position="223"/>
        <end position="242"/>
    </location>
</feature>
<dbReference type="Pfam" id="PF01473">
    <property type="entry name" value="Choline_bind_1"/>
    <property type="match status" value="2"/>
</dbReference>
<protein>
    <recommendedName>
        <fullName evidence="5">Cell wall-binding protein</fullName>
    </recommendedName>
</protein>
<evidence type="ECO:0008006" key="5">
    <source>
        <dbReference type="Google" id="ProtNLM"/>
    </source>
</evidence>
<dbReference type="InterPro" id="IPR018337">
    <property type="entry name" value="Cell_wall/Cho-bd_repeat"/>
</dbReference>
<reference evidence="3 4" key="1">
    <citation type="submission" date="2013-01" db="EMBL/GenBank/DDBJ databases">
        <title>The Genome Sequence of Clostridium clostridioforme 90A8.</title>
        <authorList>
            <consortium name="The Broad Institute Genome Sequencing Platform"/>
            <person name="Earl A."/>
            <person name="Ward D."/>
            <person name="Feldgarden M."/>
            <person name="Gevers D."/>
            <person name="Courvalin P."/>
            <person name="Lambert T."/>
            <person name="Walker B."/>
            <person name="Young S.K."/>
            <person name="Zeng Q."/>
            <person name="Gargeya S."/>
            <person name="Fitzgerald M."/>
            <person name="Haas B."/>
            <person name="Abouelleil A."/>
            <person name="Alvarado L."/>
            <person name="Arachchi H.M."/>
            <person name="Berlin A.M."/>
            <person name="Chapman S.B."/>
            <person name="Dewar J."/>
            <person name="Goldberg J."/>
            <person name="Griggs A."/>
            <person name="Gujja S."/>
            <person name="Hansen M."/>
            <person name="Howarth C."/>
            <person name="Imamovic A."/>
            <person name="Larimer J."/>
            <person name="McCowan C."/>
            <person name="Murphy C."/>
            <person name="Neiman D."/>
            <person name="Pearson M."/>
            <person name="Priest M."/>
            <person name="Roberts A."/>
            <person name="Saif S."/>
            <person name="Shea T."/>
            <person name="Sisk P."/>
            <person name="Sykes S."/>
            <person name="Wortman J."/>
            <person name="Nusbaum C."/>
            <person name="Birren B."/>
        </authorList>
    </citation>
    <scope>NUCLEOTIDE SEQUENCE [LARGE SCALE GENOMIC DNA]</scope>
    <source>
        <strain evidence="3 4">90A8</strain>
    </source>
</reference>
<gene>
    <name evidence="3" type="ORF">HMPREF1090_05840</name>
</gene>
<evidence type="ECO:0000256" key="1">
    <source>
        <dbReference type="ARBA" id="ARBA00022737"/>
    </source>
</evidence>
<evidence type="ECO:0000256" key="2">
    <source>
        <dbReference type="PROSITE-ProRule" id="PRU00591"/>
    </source>
</evidence>
<dbReference type="PROSITE" id="PS51170">
    <property type="entry name" value="CW"/>
    <property type="match status" value="1"/>
</dbReference>
<organism evidence="3 4">
    <name type="scientific">[Clostridium] clostridioforme 90A8</name>
    <dbReference type="NCBI Taxonomy" id="999408"/>
    <lineage>
        <taxon>Bacteria</taxon>
        <taxon>Bacillati</taxon>
        <taxon>Bacillota</taxon>
        <taxon>Clostridia</taxon>
        <taxon>Lachnospirales</taxon>
        <taxon>Lachnospiraceae</taxon>
        <taxon>Enterocloster</taxon>
    </lineage>
</organism>
<dbReference type="SUPFAM" id="SSF69360">
    <property type="entry name" value="Cell wall binding repeat"/>
    <property type="match status" value="1"/>
</dbReference>
<accession>A0A0E2H1W3</accession>
<dbReference type="AlphaFoldDB" id="A0A0E2H1W3"/>
<dbReference type="EMBL" id="AGYR01000088">
    <property type="protein sequence ID" value="ENZ04815.1"/>
    <property type="molecule type" value="Genomic_DNA"/>
</dbReference>
<dbReference type="Gene3D" id="3.90.1720.10">
    <property type="entry name" value="endopeptidase domain like (from Nostoc punctiforme)"/>
    <property type="match status" value="1"/>
</dbReference>
<comment type="caution">
    <text evidence="3">The sequence shown here is derived from an EMBL/GenBank/DDBJ whole genome shotgun (WGS) entry which is preliminary data.</text>
</comment>
<sequence length="284" mass="32256">MKSDEKRQAVARKYDELIGRNHYSQPLRDYCYRKHSDGNYYSDCSSSICYAYKEAGYGFGILNTAGIYQSARLVTVDVPIRDGQVQDIGLLRVGDMLEFAGTDESRPQTIGHVEMVHTLNGKDTIICGHGSGRPSYKDMIAYCRQRQNTKASTKRGNKGLVCVRRYLLDDVVPEEPARKSGWQEEDGVWRFYLGDTGQCVRNAWYLDVDGRWYWFDGAGRMVRDTWYQYQGDWYYLGSDGAMVKGQQTIDGKWYLMDGAGGMVTEPVTLAPDQDGALKWEGLAE</sequence>
<keyword evidence="1" id="KW-0677">Repeat</keyword>
<dbReference type="Proteomes" id="UP000013085">
    <property type="component" value="Unassembled WGS sequence"/>
</dbReference>
<dbReference type="RefSeq" id="WP_002595192.1">
    <property type="nucleotide sequence ID" value="NZ_KB851007.1"/>
</dbReference>
<evidence type="ECO:0000313" key="4">
    <source>
        <dbReference type="Proteomes" id="UP000013085"/>
    </source>
</evidence>
<dbReference type="HOGENOM" id="CLU_978987_0_0_9"/>
<name>A0A0E2H1W3_9FIRM</name>